<dbReference type="Gene3D" id="3.40.50.1820">
    <property type="entry name" value="alpha/beta hydrolase"/>
    <property type="match status" value="1"/>
</dbReference>
<dbReference type="PANTHER" id="PTHR43329">
    <property type="entry name" value="EPOXIDE HYDROLASE"/>
    <property type="match status" value="1"/>
</dbReference>
<feature type="region of interest" description="Disordered" evidence="2">
    <location>
        <begin position="225"/>
        <end position="247"/>
    </location>
</feature>
<dbReference type="InterPro" id="IPR000639">
    <property type="entry name" value="Epox_hydrolase-like"/>
</dbReference>
<proteinExistence type="predicted"/>
<dbReference type="InterPro" id="IPR000073">
    <property type="entry name" value="AB_hydrolase_1"/>
</dbReference>
<dbReference type="EMBL" id="BOQP01000029">
    <property type="protein sequence ID" value="GIM76985.1"/>
    <property type="molecule type" value="Genomic_DNA"/>
</dbReference>
<organism evidence="4 5">
    <name type="scientific">Winogradskya consettensis</name>
    <dbReference type="NCBI Taxonomy" id="113560"/>
    <lineage>
        <taxon>Bacteria</taxon>
        <taxon>Bacillati</taxon>
        <taxon>Actinomycetota</taxon>
        <taxon>Actinomycetes</taxon>
        <taxon>Micromonosporales</taxon>
        <taxon>Micromonosporaceae</taxon>
        <taxon>Winogradskya</taxon>
    </lineage>
</organism>
<dbReference type="Proteomes" id="UP000680865">
    <property type="component" value="Unassembled WGS sequence"/>
</dbReference>
<dbReference type="GO" id="GO:0016787">
    <property type="term" value="F:hydrolase activity"/>
    <property type="evidence" value="ECO:0007669"/>
    <property type="project" value="UniProtKB-KW"/>
</dbReference>
<dbReference type="InterPro" id="IPR029058">
    <property type="entry name" value="AB_hydrolase_fold"/>
</dbReference>
<evidence type="ECO:0000259" key="3">
    <source>
        <dbReference type="Pfam" id="PF00561"/>
    </source>
</evidence>
<protein>
    <submittedName>
        <fullName evidence="4">Alpha/beta hydrolase</fullName>
    </submittedName>
</protein>
<comment type="caution">
    <text evidence="4">The sequence shown here is derived from an EMBL/GenBank/DDBJ whole genome shotgun (WGS) entry which is preliminary data.</text>
</comment>
<keyword evidence="1 4" id="KW-0378">Hydrolase</keyword>
<dbReference type="RefSeq" id="WP_244876314.1">
    <property type="nucleotide sequence ID" value="NZ_BAAATW010000021.1"/>
</dbReference>
<evidence type="ECO:0000256" key="1">
    <source>
        <dbReference type="ARBA" id="ARBA00022801"/>
    </source>
</evidence>
<evidence type="ECO:0000313" key="4">
    <source>
        <dbReference type="EMBL" id="GIM76985.1"/>
    </source>
</evidence>
<dbReference type="SUPFAM" id="SSF53474">
    <property type="entry name" value="alpha/beta-Hydrolases"/>
    <property type="match status" value="1"/>
</dbReference>
<name>A0A919SRG6_9ACTN</name>
<gene>
    <name evidence="4" type="ORF">Aco04nite_53110</name>
</gene>
<feature type="domain" description="AB hydrolase-1" evidence="3">
    <location>
        <begin position="40"/>
        <end position="304"/>
    </location>
</feature>
<reference evidence="4" key="1">
    <citation type="submission" date="2021-03" db="EMBL/GenBank/DDBJ databases">
        <title>Whole genome shotgun sequence of Actinoplanes consettensis NBRC 14913.</title>
        <authorList>
            <person name="Komaki H."/>
            <person name="Tamura T."/>
        </authorList>
    </citation>
    <scope>NUCLEOTIDE SEQUENCE</scope>
    <source>
        <strain evidence="4">NBRC 14913</strain>
    </source>
</reference>
<accession>A0A919SRG6</accession>
<dbReference type="Pfam" id="PF00561">
    <property type="entry name" value="Abhydrolase_1"/>
    <property type="match status" value="1"/>
</dbReference>
<evidence type="ECO:0000313" key="5">
    <source>
        <dbReference type="Proteomes" id="UP000680865"/>
    </source>
</evidence>
<dbReference type="PRINTS" id="PR00412">
    <property type="entry name" value="EPOXHYDRLASE"/>
</dbReference>
<evidence type="ECO:0000256" key="2">
    <source>
        <dbReference type="SAM" id="MobiDB-lite"/>
    </source>
</evidence>
<dbReference type="AlphaFoldDB" id="A0A919SRG6"/>
<keyword evidence="5" id="KW-1185">Reference proteome</keyword>
<sequence>MRPAGFAPGSPTGGLFRHSHVAVGASTLHVVEAGPADGQVFLLVHGWPQSWFSWRGVMAAGAAAGARMVAFDLPGVGESTGDATDGTKRSLAEVVHGLIGALGLHRPVLAGHDCGGMIGWSYLQTYDDVAAVAILDTVVPGIDPWNDVLANPYLWHFAFHSIPGLPETMVTGRERPYFDYFFDVLSPDPARITDDARQAAVAAYSTPESLAAGFSWYRQLHADAANNTPQPATSGPAPSGPDVGPASDIALDARRVGTPLLYVRGEKEGGDLDRYVAGFRAAGVDDVRGVRIPRAGHFTLEEEPAEVWAVLSSFGGR</sequence>